<name>A0A7W7KTI9_PSENT</name>
<dbReference type="NCBIfam" id="TIGR01731">
    <property type="entry name" value="fil_hemag_20aa"/>
    <property type="match status" value="16"/>
</dbReference>
<reference evidence="2 3" key="1">
    <citation type="submission" date="2020-08" db="EMBL/GenBank/DDBJ databases">
        <title>Functional genomics of gut bacteria from endangered species of beetles.</title>
        <authorList>
            <person name="Carlos-Shanley C."/>
        </authorList>
    </citation>
    <scope>NUCLEOTIDE SEQUENCE [LARGE SCALE GENOMIC DNA]</scope>
    <source>
        <strain evidence="2 3">S00179</strain>
    </source>
</reference>
<dbReference type="InterPro" id="IPR010069">
    <property type="entry name" value="CdiA_FHA1_rpt"/>
</dbReference>
<comment type="caution">
    <text evidence="2">The sequence shown here is derived from an EMBL/GenBank/DDBJ whole genome shotgun (WGS) entry which is preliminary data.</text>
</comment>
<accession>A0A7W7KTI9</accession>
<dbReference type="EMBL" id="JACHLI010000067">
    <property type="protein sequence ID" value="MBB4868245.1"/>
    <property type="molecule type" value="Genomic_DNA"/>
</dbReference>
<proteinExistence type="predicted"/>
<evidence type="ECO:0000259" key="1">
    <source>
        <dbReference type="Pfam" id="PF04830"/>
    </source>
</evidence>
<dbReference type="InterPro" id="IPR025157">
    <property type="entry name" value="Hemagglutinin_rpt"/>
</dbReference>
<dbReference type="InterPro" id="IPR006915">
    <property type="entry name" value="DUF637_hemagglutn_put"/>
</dbReference>
<dbReference type="Pfam" id="PF05594">
    <property type="entry name" value="Fil_haemagg"/>
    <property type="match status" value="10"/>
</dbReference>
<evidence type="ECO:0000313" key="3">
    <source>
        <dbReference type="Proteomes" id="UP000566995"/>
    </source>
</evidence>
<evidence type="ECO:0000313" key="2">
    <source>
        <dbReference type="EMBL" id="MBB4868245.1"/>
    </source>
</evidence>
<sequence length="2163" mass="224698">MRLSGALDNHDEGALVSQGKQTVSAANLNNRGGIVSGQQAIELTIAQQLDNSEAGLISAEGQLTLAGEQAELLNRGGQISAKRVALKGRSLDNSGGLLVSEGVLTGTLTGALINANRGRLASGAELLLSAGSLDNRGGQLASQSRLQITTGQLNNSAGGTLASQDELALLLADGDLDNSTDGLLHSAASNLLVQAKNLNNQGGKLNGQGDVSLQLSGALDNSQQGRIESSAGQLLLTSSSLDNSAGGILSSASGLLQLLTGHFNNNAGITQASRLVIDAQNGIDNRSGHLSAVQGDNRITTTVLDNQGGGLYAGNLLHLSANELLNQSGKVGAGTIDFSLAGALNNSSGLIESTSNLSIAAATIDNQSGRLRALGQSGITSLSSGWLDNRDGRLETANTDLNLNLVGIDNAGGTFLHVGTGQFGISAGQILQAGGSFVTTGRLDITADAWSNSSVLQAGWLNLNVGNFTQTASGQLLASQALTGRGGNWNNDGLIASDGSLDIQLTGTYNGNGRVTSLGDLTLSANQLDLTQNASVAGGQTVTLGASILRNHGRITSAGSLIARAGQLDNFGTLGSAETVRVEATNLLNENGLIFSGGNLLLRTQNFTNRYADVYSLGDLDLAADDGGTWANTLHNLSATLESVGDMRLRVRTLENRMESYSVAAGDLISASIGVRCYECNEPPAIGEGRVPASHLVWMLNYSTSLEESSAPGSIVAGRDLDIQGDSLLNKASTISAGNNIAMALNTFTNQGIALGDYSLLRSFEVPYRGSEGVSFWEQVMAYNAANDPEYQHGTNMSDGSWRPVIRFWNADWDESLEDVMIREGGREADRFAQFGSIRYGFFGASPFDDFARPNYQPGGLVEAPDLLKNATAFDEIAFYGGDSSFISAVVQAGGNVIINAAKDLSNSVIREGVEQAGSNSRVDETGVSGNAPTVVTLNPQLPPEQAQQQVNPITLPGFSLPTGSNGLFRLSGQDATQGSTQTVGSGGSFSFAGQTIGLGEREHALNGSAAQVGNVLVGNGSSASGSTATASLNVAQVQGVPSTARPDNSHKYLIETNPDLTSLKSFLSSDYLLGLLGYDPDHAQMRLGDGLYEQRLIQQAIVARTGQRYIAGINNDEALFKYLMDNAIPYKDRLNLQVGVGLTAEQVAALTHDIVWLEEAIVNGEKVLVPVLYMAQATGRLGPNGALIMGNDVSLISGGNLSNQGTLRASGDLAASAVNITNSGLVEANRLDLIAIDSIKNTQGGILSGRDVSLAALTGDVINERSVTVHEGNLGNRTWTQSYTDSAARIEASNSISINAGRDVSNIGGAIQAGGSTVISAGRDVNLVSAQTLDERTNGRHSFNQNISQLGGEVTAGRDLAVSAGRDITLVATDASAGRDVSLSADRNVTIASGADEQHSYFESKKVTKQEDHVQQQSSSVTAGGDVTIQAGENITLVSSKIGAGDEAYLVAGDRIDVLAANDSDYSLYDKEDKGRWGSKQTRHDEVTDVKAVSSEISAGGDITLLSGGDQKYQAAMLDSGKDVAILSGGSVTFEAAKDLHHEAHSKEDSDLTWTSSKGEGRTDETLRQTQIIAQGSIAIKAVDGLTIDYKHINKQSVSQAIDAMVQADPSLAWIKEAEARGDVDWRAVKEIHDSYSYSNSGLGAGAQLAIAIVMAAVVGPAAMGALTTAGASTAVAAGGAAVAVGASTNATVSFVNNKGNLGDVLKDTTSGDALKGYAISGITAGLTQGAFSDWTGTTTDLNGKIVFSDPSVTLGSFQGLSQFAAKQALQNGTAAALGKILGQDGSLGDALKATLYSTLAAASFNAVGDYTKGVYDEGSIQKILIHAMVGGLLAEASGGDFRTGALAGGANEALVDQLNTWVGGNEDLLTMTSQLVGVLAAATQKDADIDDLATGKWVAENATQYNYKLHEEKAKSAVEAAKNRCQYDAGCPDGASNIDQVKVMDALRAIASKDIQAVSSIDQDVLDFAYYTLRRDPDVRFEILIPDTPFEKTLDWAKLGIDIFSPTPTGKVGGSAKAVEKVSAEVLAELGKKYGDDLSQQIVKGSIGFTEDAAKSALSNLGRVDHSARHLIDAGIITANSGSKAAREAFQNIGQVILTSPSKTFDHVMTQGGQAVKGFYGKIDGNDVVIFVAKEARGKISAGDIVTAIKPSPQQMKNFGL</sequence>
<dbReference type="Proteomes" id="UP000566995">
    <property type="component" value="Unassembled WGS sequence"/>
</dbReference>
<gene>
    <name evidence="2" type="ORF">HNP46_007165</name>
</gene>
<protein>
    <submittedName>
        <fullName evidence="2">Filamentous hemagglutinin</fullName>
    </submittedName>
</protein>
<feature type="domain" description="DUF637" evidence="1">
    <location>
        <begin position="1683"/>
        <end position="1849"/>
    </location>
</feature>
<dbReference type="Pfam" id="PF13332">
    <property type="entry name" value="Fil_haemagg_2"/>
    <property type="match status" value="2"/>
</dbReference>
<dbReference type="InterPro" id="IPR008619">
    <property type="entry name" value="Filamentous_hemagglutn_rpt"/>
</dbReference>
<dbReference type="Pfam" id="PF04830">
    <property type="entry name" value="DUF637"/>
    <property type="match status" value="1"/>
</dbReference>
<organism evidence="2 3">
    <name type="scientific">Pseudomonas nitroreducens</name>
    <dbReference type="NCBI Taxonomy" id="46680"/>
    <lineage>
        <taxon>Bacteria</taxon>
        <taxon>Pseudomonadati</taxon>
        <taxon>Pseudomonadota</taxon>
        <taxon>Gammaproteobacteria</taxon>
        <taxon>Pseudomonadales</taxon>
        <taxon>Pseudomonadaceae</taxon>
        <taxon>Pseudomonas</taxon>
    </lineage>
</organism>
<dbReference type="GO" id="GO:0003824">
    <property type="term" value="F:catalytic activity"/>
    <property type="evidence" value="ECO:0007669"/>
    <property type="project" value="UniProtKB-ARBA"/>
</dbReference>